<dbReference type="SUPFAM" id="SSF160467">
    <property type="entry name" value="PH0987 N-terminal domain-like"/>
    <property type="match status" value="1"/>
</dbReference>
<dbReference type="GO" id="GO:0016787">
    <property type="term" value="F:hydrolase activity"/>
    <property type="evidence" value="ECO:0007669"/>
    <property type="project" value="UniProtKB-KW"/>
</dbReference>
<protein>
    <recommendedName>
        <fullName evidence="4">Carboxyltransferase domain-containing protein</fullName>
    </recommendedName>
</protein>
<dbReference type="SMART" id="SM00796">
    <property type="entry name" value="AHS1"/>
    <property type="match status" value="1"/>
</dbReference>
<keyword evidence="3" id="KW-0067">ATP-binding</keyword>
<dbReference type="InterPro" id="IPR003833">
    <property type="entry name" value="CT_C_D"/>
</dbReference>
<dbReference type="EMBL" id="NEVM01000001">
    <property type="protein sequence ID" value="OZI37216.1"/>
    <property type="molecule type" value="Genomic_DNA"/>
</dbReference>
<dbReference type="Pfam" id="PF02682">
    <property type="entry name" value="CT_C_D"/>
    <property type="match status" value="1"/>
</dbReference>
<dbReference type="Gene3D" id="2.40.100.10">
    <property type="entry name" value="Cyclophilin-like"/>
    <property type="match status" value="1"/>
</dbReference>
<name>A0A261SIJ2_9BORD</name>
<gene>
    <name evidence="5" type="ORF">CAL29_01955</name>
</gene>
<dbReference type="InterPro" id="IPR029000">
    <property type="entry name" value="Cyclophilin-like_dom_sf"/>
</dbReference>
<dbReference type="PANTHER" id="PTHR34698">
    <property type="entry name" value="5-OXOPROLINASE SUBUNIT B"/>
    <property type="match status" value="1"/>
</dbReference>
<evidence type="ECO:0000259" key="4">
    <source>
        <dbReference type="SMART" id="SM00796"/>
    </source>
</evidence>
<dbReference type="GO" id="GO:0005524">
    <property type="term" value="F:ATP binding"/>
    <property type="evidence" value="ECO:0007669"/>
    <property type="project" value="UniProtKB-KW"/>
</dbReference>
<keyword evidence="2" id="KW-0378">Hydrolase</keyword>
<evidence type="ECO:0000313" key="5">
    <source>
        <dbReference type="EMBL" id="OZI37216.1"/>
    </source>
</evidence>
<dbReference type="PANTHER" id="PTHR34698:SF2">
    <property type="entry name" value="5-OXOPROLINASE SUBUNIT B"/>
    <property type="match status" value="1"/>
</dbReference>
<evidence type="ECO:0000313" key="6">
    <source>
        <dbReference type="Proteomes" id="UP000216020"/>
    </source>
</evidence>
<proteinExistence type="predicted"/>
<keyword evidence="6" id="KW-1185">Reference proteome</keyword>
<dbReference type="Proteomes" id="UP000216020">
    <property type="component" value="Unassembled WGS sequence"/>
</dbReference>
<reference evidence="6" key="1">
    <citation type="submission" date="2017-05" db="EMBL/GenBank/DDBJ databases">
        <title>Complete and WGS of Bordetella genogroups.</title>
        <authorList>
            <person name="Spilker T."/>
            <person name="Lipuma J."/>
        </authorList>
    </citation>
    <scope>NUCLEOTIDE SEQUENCE [LARGE SCALE GENOMIC DNA]</scope>
    <source>
        <strain evidence="6">AU16122</strain>
    </source>
</reference>
<dbReference type="SUPFAM" id="SSF50891">
    <property type="entry name" value="Cyclophilin-like"/>
    <property type="match status" value="1"/>
</dbReference>
<comment type="caution">
    <text evidence="5">The sequence shown here is derived from an EMBL/GenBank/DDBJ whole genome shotgun (WGS) entry which is preliminary data.</text>
</comment>
<sequence length="233" mass="25393">MNEGVINLAAPRATLCGTGAVLLDAEGPLSLDTQRRIWALADEMRDREDVIDVQPGMNNLLVMYDIASMDLEQAPQELLARWNATPVKQREGRTMEVPVIYGGELGMDMPDLASFHKMTPEEIAHLHAASEYVVFAPGTGPGFGYLFGLPPRLFTPRRKTPVMRPTGGLVSIGGAQSNLGGPRQENGPATHPTGWHAIGHAPNVPVPFDLSREPPNLLDMGDRIIFRVERVEA</sequence>
<dbReference type="OrthoDB" id="9778567at2"/>
<keyword evidence="1" id="KW-0547">Nucleotide-binding</keyword>
<evidence type="ECO:0000256" key="3">
    <source>
        <dbReference type="ARBA" id="ARBA00022840"/>
    </source>
</evidence>
<feature type="domain" description="Carboxyltransferase" evidence="4">
    <location>
        <begin position="11"/>
        <end position="218"/>
    </location>
</feature>
<dbReference type="RefSeq" id="WP_094851323.1">
    <property type="nucleotide sequence ID" value="NZ_NEVM01000001.1"/>
</dbReference>
<dbReference type="InterPro" id="IPR010016">
    <property type="entry name" value="PxpB"/>
</dbReference>
<dbReference type="AlphaFoldDB" id="A0A261SIJ2"/>
<evidence type="ECO:0000256" key="2">
    <source>
        <dbReference type="ARBA" id="ARBA00022801"/>
    </source>
</evidence>
<dbReference type="NCBIfam" id="TIGR00370">
    <property type="entry name" value="5-oxoprolinase subunit PxpB"/>
    <property type="match status" value="1"/>
</dbReference>
<evidence type="ECO:0000256" key="1">
    <source>
        <dbReference type="ARBA" id="ARBA00022741"/>
    </source>
</evidence>
<accession>A0A261SIJ2</accession>
<organism evidence="5 6">
    <name type="scientific">Bordetella genomosp. 10</name>
    <dbReference type="NCBI Taxonomy" id="1416804"/>
    <lineage>
        <taxon>Bacteria</taxon>
        <taxon>Pseudomonadati</taxon>
        <taxon>Pseudomonadota</taxon>
        <taxon>Betaproteobacteria</taxon>
        <taxon>Burkholderiales</taxon>
        <taxon>Alcaligenaceae</taxon>
        <taxon>Bordetella</taxon>
    </lineage>
</organism>